<reference evidence="1" key="1">
    <citation type="submission" date="2019-08" db="EMBL/GenBank/DDBJ databases">
        <authorList>
            <person name="Kucharzyk K."/>
            <person name="Murdoch R.W."/>
            <person name="Higgins S."/>
            <person name="Loffler F."/>
        </authorList>
    </citation>
    <scope>NUCLEOTIDE SEQUENCE</scope>
</reference>
<dbReference type="AlphaFoldDB" id="A0A645BZB5"/>
<organism evidence="1">
    <name type="scientific">bioreactor metagenome</name>
    <dbReference type="NCBI Taxonomy" id="1076179"/>
    <lineage>
        <taxon>unclassified sequences</taxon>
        <taxon>metagenomes</taxon>
        <taxon>ecological metagenomes</taxon>
    </lineage>
</organism>
<comment type="caution">
    <text evidence="1">The sequence shown here is derived from an EMBL/GenBank/DDBJ whole genome shotgun (WGS) entry which is preliminary data.</text>
</comment>
<name>A0A645BZB5_9ZZZZ</name>
<evidence type="ECO:0000313" key="1">
    <source>
        <dbReference type="EMBL" id="MPM70021.1"/>
    </source>
</evidence>
<proteinExistence type="predicted"/>
<protein>
    <recommendedName>
        <fullName evidence="2">Outer membrane protein beta-barrel domain-containing protein</fullName>
    </recommendedName>
</protein>
<gene>
    <name evidence="1" type="ORF">SDC9_116972</name>
</gene>
<evidence type="ECO:0008006" key="2">
    <source>
        <dbReference type="Google" id="ProtNLM"/>
    </source>
</evidence>
<dbReference type="EMBL" id="VSSQ01023222">
    <property type="protein sequence ID" value="MPM70021.1"/>
    <property type="molecule type" value="Genomic_DNA"/>
</dbReference>
<accession>A0A645BZB5</accession>
<sequence length="166" mass="18794">MKRYLIILVLSACPLFGFSQEYDLEAGVRSGLGSGITFRVHTGMDNWLEGMLLNRDNGVQLYVLKGKTVPLAHTPVIPLSLQTAFGAHAGSTRSLYYPGESMGYFRLLPVVGADFYMALSYQFNRFPCSLSVDYKPFAELVPDRFIHVNLWDFGFTLRYQFTTKKQ</sequence>